<accession>F4L717</accession>
<proteinExistence type="predicted"/>
<dbReference type="AlphaFoldDB" id="F4L717"/>
<keyword evidence="2" id="KW-1185">Reference proteome</keyword>
<evidence type="ECO:0000313" key="2">
    <source>
        <dbReference type="Proteomes" id="UP000008461"/>
    </source>
</evidence>
<dbReference type="KEGG" id="hhy:Halhy_4249"/>
<reference evidence="1 2" key="1">
    <citation type="journal article" date="2011" name="Stand. Genomic Sci.">
        <title>Complete genome sequence of Haliscomenobacter hydrossis type strain (O).</title>
        <authorList>
            <consortium name="US DOE Joint Genome Institute (JGI-PGF)"/>
            <person name="Daligault H."/>
            <person name="Lapidus A."/>
            <person name="Zeytun A."/>
            <person name="Nolan M."/>
            <person name="Lucas S."/>
            <person name="Del Rio T.G."/>
            <person name="Tice H."/>
            <person name="Cheng J.F."/>
            <person name="Tapia R."/>
            <person name="Han C."/>
            <person name="Goodwin L."/>
            <person name="Pitluck S."/>
            <person name="Liolios K."/>
            <person name="Pagani I."/>
            <person name="Ivanova N."/>
            <person name="Huntemann M."/>
            <person name="Mavromatis K."/>
            <person name="Mikhailova N."/>
            <person name="Pati A."/>
            <person name="Chen A."/>
            <person name="Palaniappan K."/>
            <person name="Land M."/>
            <person name="Hauser L."/>
            <person name="Brambilla E.M."/>
            <person name="Rohde M."/>
            <person name="Verbarg S."/>
            <person name="Goker M."/>
            <person name="Bristow J."/>
            <person name="Eisen J.A."/>
            <person name="Markowitz V."/>
            <person name="Hugenholtz P."/>
            <person name="Kyrpides N.C."/>
            <person name="Klenk H.P."/>
            <person name="Woyke T."/>
        </authorList>
    </citation>
    <scope>NUCLEOTIDE SEQUENCE [LARGE SCALE GENOMIC DNA]</scope>
    <source>
        <strain evidence="2">ATCC 27775 / DSM 1100 / LMG 10767 / O</strain>
    </source>
</reference>
<evidence type="ECO:0000313" key="1">
    <source>
        <dbReference type="EMBL" id="AEE52093.1"/>
    </source>
</evidence>
<dbReference type="Proteomes" id="UP000008461">
    <property type="component" value="Chromosome"/>
</dbReference>
<reference key="2">
    <citation type="submission" date="2011-04" db="EMBL/GenBank/DDBJ databases">
        <title>Complete sequence of chromosome of Haliscomenobacter hydrossis DSM 1100.</title>
        <authorList>
            <consortium name="US DOE Joint Genome Institute (JGI-PGF)"/>
            <person name="Lucas S."/>
            <person name="Han J."/>
            <person name="Lapidus A."/>
            <person name="Bruce D."/>
            <person name="Goodwin L."/>
            <person name="Pitluck S."/>
            <person name="Peters L."/>
            <person name="Kyrpides N."/>
            <person name="Mavromatis K."/>
            <person name="Ivanova N."/>
            <person name="Ovchinnikova G."/>
            <person name="Pagani I."/>
            <person name="Daligault H."/>
            <person name="Detter J.C."/>
            <person name="Han C."/>
            <person name="Land M."/>
            <person name="Hauser L."/>
            <person name="Markowitz V."/>
            <person name="Cheng J.-F."/>
            <person name="Hugenholtz P."/>
            <person name="Woyke T."/>
            <person name="Wu D."/>
            <person name="Verbarg S."/>
            <person name="Frueling A."/>
            <person name="Brambilla E."/>
            <person name="Klenk H.-P."/>
            <person name="Eisen J.A."/>
        </authorList>
    </citation>
    <scope>NUCLEOTIDE SEQUENCE</scope>
    <source>
        <strain>DSM 1100</strain>
    </source>
</reference>
<gene>
    <name evidence="1" type="ordered locus">Halhy_4249</name>
</gene>
<sequence length="129" mass="14557">MTDFVAAGFNPPSMASPCQWSAVGTTNQGQMSRTYGTPLYVNLDPFIGGLKPAATKWLVATRLVLWQMKACKMLLNMGFRRFLELIGLKEWGAKKLSPVVRVLYLQEISIKTGKLSRFPPLYFKVEFLH</sequence>
<dbReference type="EMBL" id="CP002691">
    <property type="protein sequence ID" value="AEE52093.1"/>
    <property type="molecule type" value="Genomic_DNA"/>
</dbReference>
<protein>
    <submittedName>
        <fullName evidence="1">Uncharacterized protein</fullName>
    </submittedName>
</protein>
<name>F4L717_HALH1</name>
<dbReference type="HOGENOM" id="CLU_1945761_0_0_10"/>
<organism evidence="1 2">
    <name type="scientific">Haliscomenobacter hydrossis (strain ATCC 27775 / DSM 1100 / LMG 10767 / O)</name>
    <dbReference type="NCBI Taxonomy" id="760192"/>
    <lineage>
        <taxon>Bacteria</taxon>
        <taxon>Pseudomonadati</taxon>
        <taxon>Bacteroidota</taxon>
        <taxon>Saprospiria</taxon>
        <taxon>Saprospirales</taxon>
        <taxon>Haliscomenobacteraceae</taxon>
        <taxon>Haliscomenobacter</taxon>
    </lineage>
</organism>
<dbReference type="RefSeq" id="WP_013766631.1">
    <property type="nucleotide sequence ID" value="NC_015510.1"/>
</dbReference>